<dbReference type="GO" id="GO:0032259">
    <property type="term" value="P:methylation"/>
    <property type="evidence" value="ECO:0007669"/>
    <property type="project" value="UniProtKB-KW"/>
</dbReference>
<name>A0A6B0T460_9EURY</name>
<dbReference type="RefSeq" id="WP_159665365.1">
    <property type="nucleotide sequence ID" value="NZ_WUUS01000004.1"/>
</dbReference>
<evidence type="ECO:0000259" key="2">
    <source>
        <dbReference type="Pfam" id="PF01035"/>
    </source>
</evidence>
<evidence type="ECO:0000256" key="1">
    <source>
        <dbReference type="ARBA" id="ARBA00022763"/>
    </source>
</evidence>
<dbReference type="SUPFAM" id="SSF46767">
    <property type="entry name" value="Methylated DNA-protein cysteine methyltransferase, C-terminal domain"/>
    <property type="match status" value="1"/>
</dbReference>
<dbReference type="InterPro" id="IPR036217">
    <property type="entry name" value="MethylDNA_cys_MeTrfase_DNAb"/>
</dbReference>
<keyword evidence="4" id="KW-1185">Reference proteome</keyword>
<dbReference type="Gene3D" id="1.10.10.10">
    <property type="entry name" value="Winged helix-like DNA-binding domain superfamily/Winged helix DNA-binding domain"/>
    <property type="match status" value="1"/>
</dbReference>
<evidence type="ECO:0000313" key="3">
    <source>
        <dbReference type="EMBL" id="MXR41289.1"/>
    </source>
</evidence>
<organism evidence="3 4">
    <name type="scientific">Halobaculum saliterrae</name>
    <dbReference type="NCBI Taxonomy" id="2073113"/>
    <lineage>
        <taxon>Archaea</taxon>
        <taxon>Methanobacteriati</taxon>
        <taxon>Methanobacteriota</taxon>
        <taxon>Stenosarchaea group</taxon>
        <taxon>Halobacteria</taxon>
        <taxon>Halobacteriales</taxon>
        <taxon>Haloferacaceae</taxon>
        <taxon>Halobaculum</taxon>
    </lineage>
</organism>
<protein>
    <submittedName>
        <fullName evidence="3">Methylated-DNA--[protein]-cysteine S-methyltransferase</fullName>
    </submittedName>
</protein>
<dbReference type="GO" id="GO:0006281">
    <property type="term" value="P:DNA repair"/>
    <property type="evidence" value="ECO:0007669"/>
    <property type="project" value="InterPro"/>
</dbReference>
<dbReference type="Pfam" id="PF01035">
    <property type="entry name" value="DNA_binding_1"/>
    <property type="match status" value="1"/>
</dbReference>
<dbReference type="AlphaFoldDB" id="A0A6B0T460"/>
<keyword evidence="3" id="KW-0489">Methyltransferase</keyword>
<accession>A0A6B0T460</accession>
<dbReference type="GO" id="GO:0008168">
    <property type="term" value="F:methyltransferase activity"/>
    <property type="evidence" value="ECO:0007669"/>
    <property type="project" value="UniProtKB-KW"/>
</dbReference>
<dbReference type="Proteomes" id="UP000437065">
    <property type="component" value="Unassembled WGS sequence"/>
</dbReference>
<proteinExistence type="predicted"/>
<evidence type="ECO:0000313" key="4">
    <source>
        <dbReference type="Proteomes" id="UP000437065"/>
    </source>
</evidence>
<dbReference type="OrthoDB" id="372118at2157"/>
<dbReference type="EMBL" id="WUUS01000004">
    <property type="protein sequence ID" value="MXR41289.1"/>
    <property type="molecule type" value="Genomic_DNA"/>
</dbReference>
<dbReference type="InterPro" id="IPR014048">
    <property type="entry name" value="MethylDNA_cys_MeTrfase_DNA-bd"/>
</dbReference>
<feature type="domain" description="Methylated-DNA-[protein]-cysteine S-methyltransferase DNA binding" evidence="2">
    <location>
        <begin position="82"/>
        <end position="146"/>
    </location>
</feature>
<sequence length="163" mass="17396">MTADTGAGVGDTGVFGREYDAIDRAVELGTASGRLISVTLPEALSADAAADHALLDRIQEYLDGAEDDFADVEIALTVPTDQRSVLESVRNVPYGESVDLARIARMTAGLDHEEETDLQLAREALRANPLPIVVPDHRVRDAAGATPEATAARLREIEGVRSF</sequence>
<dbReference type="InterPro" id="IPR036388">
    <property type="entry name" value="WH-like_DNA-bd_sf"/>
</dbReference>
<comment type="caution">
    <text evidence="3">The sequence shown here is derived from an EMBL/GenBank/DDBJ whole genome shotgun (WGS) entry which is preliminary data.</text>
</comment>
<keyword evidence="3" id="KW-0808">Transferase</keyword>
<keyword evidence="1" id="KW-0227">DNA damage</keyword>
<reference evidence="3 4" key="1">
    <citation type="submission" date="2019-12" db="EMBL/GenBank/DDBJ databases">
        <title>Isolation and characterization of three novel carbon monoxide-oxidizing members of Halobacteria from salione crusts and soils.</title>
        <authorList>
            <person name="Myers M.R."/>
            <person name="King G.M."/>
        </authorList>
    </citation>
    <scope>NUCLEOTIDE SEQUENCE [LARGE SCALE GENOMIC DNA]</scope>
    <source>
        <strain evidence="3 4">WSA2</strain>
    </source>
</reference>
<gene>
    <name evidence="3" type="ORF">GRX01_08055</name>
</gene>